<comment type="subunit">
    <text evidence="3 7">Homodimer.</text>
</comment>
<sequence>MTRETYQQSLDSLRNDVLEMGSLVVERLEVGLESVVNEDQSLAREVIEGDADVNETYLTLENQCVDLFALQQPVASDLRFITASFKIITDLERVGDLAANLAQYALTAKRKFTPEVAIEDIGHNARALLTRSLEAYETEDVDACREIAASDDDVDALCQRASETVTRDLIEREADSGDPWAVEQLLDDVSRVLLTIRDLERIADHAVNIAARTLYMAENDPALIY</sequence>
<dbReference type="Proteomes" id="UP001595821">
    <property type="component" value="Unassembled WGS sequence"/>
</dbReference>
<reference evidence="9 10" key="1">
    <citation type="journal article" date="2014" name="Int. J. Syst. Evol. Microbiol.">
        <title>Complete genome sequence of Corynebacterium casei LMG S-19264T (=DSM 44701T), isolated from a smear-ripened cheese.</title>
        <authorList>
            <consortium name="US DOE Joint Genome Institute (JGI-PGF)"/>
            <person name="Walter F."/>
            <person name="Albersmeier A."/>
            <person name="Kalinowski J."/>
            <person name="Ruckert C."/>
        </authorList>
    </citation>
    <scope>NUCLEOTIDE SEQUENCE [LARGE SCALE GENOMIC DNA]</scope>
    <source>
        <strain evidence="9 10">IBRC-M 10912</strain>
    </source>
</reference>
<evidence type="ECO:0000256" key="3">
    <source>
        <dbReference type="ARBA" id="ARBA00011738"/>
    </source>
</evidence>
<organism evidence="9 10">
    <name type="scientific">Natribaculum luteum</name>
    <dbReference type="NCBI Taxonomy" id="1586232"/>
    <lineage>
        <taxon>Archaea</taxon>
        <taxon>Methanobacteriati</taxon>
        <taxon>Methanobacteriota</taxon>
        <taxon>Stenosarchaea group</taxon>
        <taxon>Halobacteria</taxon>
        <taxon>Halobacteriales</taxon>
        <taxon>Natrialbaceae</taxon>
        <taxon>Natribaculum</taxon>
    </lineage>
</organism>
<dbReference type="FunFam" id="1.20.58.220:FF:000004">
    <property type="entry name" value="Phosphate-specific transport system accessory protein PhoU"/>
    <property type="match status" value="1"/>
</dbReference>
<evidence type="ECO:0000256" key="6">
    <source>
        <dbReference type="ARBA" id="ARBA00022592"/>
    </source>
</evidence>
<dbReference type="Gene3D" id="1.20.58.220">
    <property type="entry name" value="Phosphate transport system protein phou homolog 2, domain 2"/>
    <property type="match status" value="1"/>
</dbReference>
<name>A0ABD5NUD5_9EURY</name>
<dbReference type="EMBL" id="JBHSDJ010000002">
    <property type="protein sequence ID" value="MFC4245687.1"/>
    <property type="molecule type" value="Genomic_DNA"/>
</dbReference>
<dbReference type="RefSeq" id="WP_246971641.1">
    <property type="nucleotide sequence ID" value="NZ_CP095397.1"/>
</dbReference>
<keyword evidence="5 7" id="KW-0963">Cytoplasm</keyword>
<evidence type="ECO:0000313" key="10">
    <source>
        <dbReference type="Proteomes" id="UP001595821"/>
    </source>
</evidence>
<dbReference type="InterPro" id="IPR038078">
    <property type="entry name" value="PhoU-like_sf"/>
</dbReference>
<evidence type="ECO:0000256" key="2">
    <source>
        <dbReference type="ARBA" id="ARBA00008107"/>
    </source>
</evidence>
<keyword evidence="6 7" id="KW-0592">Phosphate transport</keyword>
<dbReference type="GO" id="GO:0006817">
    <property type="term" value="P:phosphate ion transport"/>
    <property type="evidence" value="ECO:0007669"/>
    <property type="project" value="UniProtKB-KW"/>
</dbReference>
<dbReference type="Pfam" id="PF01895">
    <property type="entry name" value="PhoU"/>
    <property type="match status" value="2"/>
</dbReference>
<dbReference type="AlphaFoldDB" id="A0ABD5NUD5"/>
<dbReference type="PANTHER" id="PTHR42930:SF3">
    <property type="entry name" value="PHOSPHATE-SPECIFIC TRANSPORT SYSTEM ACCESSORY PROTEIN PHOU"/>
    <property type="match status" value="1"/>
</dbReference>
<keyword evidence="4 7" id="KW-0813">Transport</keyword>
<evidence type="ECO:0000256" key="4">
    <source>
        <dbReference type="ARBA" id="ARBA00022448"/>
    </source>
</evidence>
<gene>
    <name evidence="9" type="primary">phoU</name>
    <name evidence="9" type="ORF">ACFOZ7_01475</name>
</gene>
<evidence type="ECO:0000313" key="9">
    <source>
        <dbReference type="EMBL" id="MFC4245687.1"/>
    </source>
</evidence>
<dbReference type="GeneID" id="71852500"/>
<evidence type="ECO:0000256" key="5">
    <source>
        <dbReference type="ARBA" id="ARBA00022490"/>
    </source>
</evidence>
<proteinExistence type="inferred from homology"/>
<dbReference type="InterPro" id="IPR026022">
    <property type="entry name" value="PhoU_dom"/>
</dbReference>
<feature type="domain" description="PhoU" evidence="8">
    <location>
        <begin position="119"/>
        <end position="212"/>
    </location>
</feature>
<comment type="caution">
    <text evidence="9">The sequence shown here is derived from an EMBL/GenBank/DDBJ whole genome shotgun (WGS) entry which is preliminary data.</text>
</comment>
<protein>
    <recommendedName>
        <fullName evidence="7">Phosphate-specific transport system accessory protein PhoU</fullName>
    </recommendedName>
</protein>
<dbReference type="PIRSF" id="PIRSF003107">
    <property type="entry name" value="PhoU"/>
    <property type="match status" value="1"/>
</dbReference>
<comment type="subcellular location">
    <subcellularLocation>
        <location evidence="1 7">Cytoplasm</location>
    </subcellularLocation>
</comment>
<comment type="function">
    <text evidence="7">Plays a role in the regulation of phosphate uptake.</text>
</comment>
<evidence type="ECO:0000256" key="7">
    <source>
        <dbReference type="PIRNR" id="PIRNR003107"/>
    </source>
</evidence>
<accession>A0ABD5NUD5</accession>
<dbReference type="NCBIfam" id="TIGR02135">
    <property type="entry name" value="phoU_full"/>
    <property type="match status" value="1"/>
</dbReference>
<comment type="similarity">
    <text evidence="2 7">Belongs to the PhoU family.</text>
</comment>
<dbReference type="SUPFAM" id="SSF109755">
    <property type="entry name" value="PhoU-like"/>
    <property type="match status" value="1"/>
</dbReference>
<dbReference type="InterPro" id="IPR028366">
    <property type="entry name" value="PhoU"/>
</dbReference>
<dbReference type="GO" id="GO:0005737">
    <property type="term" value="C:cytoplasm"/>
    <property type="evidence" value="ECO:0007669"/>
    <property type="project" value="UniProtKB-SubCell"/>
</dbReference>
<dbReference type="PANTHER" id="PTHR42930">
    <property type="entry name" value="PHOSPHATE-SPECIFIC TRANSPORT SYSTEM ACCESSORY PROTEIN PHOU"/>
    <property type="match status" value="1"/>
</dbReference>
<feature type="domain" description="PhoU" evidence="8">
    <location>
        <begin position="17"/>
        <end position="104"/>
    </location>
</feature>
<evidence type="ECO:0000256" key="1">
    <source>
        <dbReference type="ARBA" id="ARBA00004496"/>
    </source>
</evidence>
<evidence type="ECO:0000259" key="8">
    <source>
        <dbReference type="Pfam" id="PF01895"/>
    </source>
</evidence>